<organism evidence="7 8">
    <name type="scientific">Skermanella aerolata</name>
    <dbReference type="NCBI Taxonomy" id="393310"/>
    <lineage>
        <taxon>Bacteria</taxon>
        <taxon>Pseudomonadati</taxon>
        <taxon>Pseudomonadota</taxon>
        <taxon>Alphaproteobacteria</taxon>
        <taxon>Rhodospirillales</taxon>
        <taxon>Azospirillaceae</taxon>
        <taxon>Skermanella</taxon>
    </lineage>
</organism>
<dbReference type="Gene3D" id="3.40.50.300">
    <property type="entry name" value="P-loop containing nucleotide triphosphate hydrolases"/>
    <property type="match status" value="1"/>
</dbReference>
<accession>A0A512DYE1</accession>
<dbReference type="PANTHER" id="PTHR43820:SF4">
    <property type="entry name" value="HIGH-AFFINITY BRANCHED-CHAIN AMINO ACID TRANSPORT ATP-BINDING PROTEIN LIVF"/>
    <property type="match status" value="1"/>
</dbReference>
<keyword evidence="5" id="KW-0029">Amino-acid transport</keyword>
<evidence type="ECO:0000256" key="2">
    <source>
        <dbReference type="ARBA" id="ARBA00022448"/>
    </source>
</evidence>
<dbReference type="Pfam" id="PF00005">
    <property type="entry name" value="ABC_tran"/>
    <property type="match status" value="1"/>
</dbReference>
<evidence type="ECO:0000313" key="8">
    <source>
        <dbReference type="Proteomes" id="UP000321523"/>
    </source>
</evidence>
<dbReference type="Proteomes" id="UP000321523">
    <property type="component" value="Unassembled WGS sequence"/>
</dbReference>
<evidence type="ECO:0000259" key="6">
    <source>
        <dbReference type="PROSITE" id="PS50893"/>
    </source>
</evidence>
<evidence type="ECO:0000313" key="7">
    <source>
        <dbReference type="EMBL" id="GEO41489.1"/>
    </source>
</evidence>
<dbReference type="GO" id="GO:0015807">
    <property type="term" value="P:L-amino acid transport"/>
    <property type="evidence" value="ECO:0007669"/>
    <property type="project" value="TreeGrafter"/>
</dbReference>
<dbReference type="InterPro" id="IPR052156">
    <property type="entry name" value="BCAA_Transport_ATP-bd_LivF"/>
</dbReference>
<protein>
    <submittedName>
        <fullName evidence="7">ABC transporter ATP-binding protein</fullName>
    </submittedName>
</protein>
<dbReference type="InterPro" id="IPR017871">
    <property type="entry name" value="ABC_transporter-like_CS"/>
</dbReference>
<dbReference type="OrthoDB" id="9776369at2"/>
<dbReference type="GO" id="GO:0005524">
    <property type="term" value="F:ATP binding"/>
    <property type="evidence" value="ECO:0007669"/>
    <property type="project" value="UniProtKB-KW"/>
</dbReference>
<dbReference type="GO" id="GO:0016887">
    <property type="term" value="F:ATP hydrolysis activity"/>
    <property type="evidence" value="ECO:0007669"/>
    <property type="project" value="InterPro"/>
</dbReference>
<comment type="caution">
    <text evidence="7">The sequence shown here is derived from an EMBL/GenBank/DDBJ whole genome shotgun (WGS) entry which is preliminary data.</text>
</comment>
<dbReference type="SMART" id="SM00382">
    <property type="entry name" value="AAA"/>
    <property type="match status" value="1"/>
</dbReference>
<dbReference type="RefSeq" id="WP_044432470.1">
    <property type="nucleotide sequence ID" value="NZ_BJYZ01000028.1"/>
</dbReference>
<dbReference type="PANTHER" id="PTHR43820">
    <property type="entry name" value="HIGH-AFFINITY BRANCHED-CHAIN AMINO ACID TRANSPORT ATP-BINDING PROTEIN LIVF"/>
    <property type="match status" value="1"/>
</dbReference>
<dbReference type="PROSITE" id="PS50893">
    <property type="entry name" value="ABC_TRANSPORTER_2"/>
    <property type="match status" value="1"/>
</dbReference>
<keyword evidence="3" id="KW-0547">Nucleotide-binding</keyword>
<dbReference type="CDD" id="cd03224">
    <property type="entry name" value="ABC_TM1139_LivF_branched"/>
    <property type="match status" value="1"/>
</dbReference>
<sequence>MSVALDVVGRTVPPVRGPSALDVQEVSAFYGTSQALFDVSLLVPATGGLAVLGRNGAGKTTLMKTIAGEMKAATGRMFLGKSEITALPTEQRIRSGIGYVPQEGAVFAKLSVRENLKVGSLMKPKSDAMDRVMAMFPKLGTRLDQQAGTLSGGERKMLAVGRALLGEPRLLILDEPTEGVWIGVIEELADRLGELSKTMALIIVEQHLDLALRVATHALVMARGRVVLEGGAGEIGSHPELLRYLAP</sequence>
<dbReference type="SUPFAM" id="SSF52540">
    <property type="entry name" value="P-loop containing nucleoside triphosphate hydrolases"/>
    <property type="match status" value="1"/>
</dbReference>
<reference evidence="7 8" key="1">
    <citation type="submission" date="2019-07" db="EMBL/GenBank/DDBJ databases">
        <title>Whole genome shotgun sequence of Skermanella aerolata NBRC 106429.</title>
        <authorList>
            <person name="Hosoyama A."/>
            <person name="Uohara A."/>
            <person name="Ohji S."/>
            <person name="Ichikawa N."/>
        </authorList>
    </citation>
    <scope>NUCLEOTIDE SEQUENCE [LARGE SCALE GENOMIC DNA]</scope>
    <source>
        <strain evidence="7 8">NBRC 106429</strain>
    </source>
</reference>
<keyword evidence="8" id="KW-1185">Reference proteome</keyword>
<proteinExistence type="inferred from homology"/>
<evidence type="ECO:0000256" key="5">
    <source>
        <dbReference type="ARBA" id="ARBA00022970"/>
    </source>
</evidence>
<evidence type="ECO:0000256" key="1">
    <source>
        <dbReference type="ARBA" id="ARBA00005417"/>
    </source>
</evidence>
<gene>
    <name evidence="7" type="ORF">SAE02_56370</name>
</gene>
<dbReference type="PROSITE" id="PS00211">
    <property type="entry name" value="ABC_TRANSPORTER_1"/>
    <property type="match status" value="1"/>
</dbReference>
<comment type="similarity">
    <text evidence="1">Belongs to the ABC transporter superfamily.</text>
</comment>
<name>A0A512DYE1_9PROT</name>
<dbReference type="EMBL" id="BJYZ01000028">
    <property type="protein sequence ID" value="GEO41489.1"/>
    <property type="molecule type" value="Genomic_DNA"/>
</dbReference>
<keyword evidence="2" id="KW-0813">Transport</keyword>
<dbReference type="InterPro" id="IPR003593">
    <property type="entry name" value="AAA+_ATPase"/>
</dbReference>
<dbReference type="GO" id="GO:0015658">
    <property type="term" value="F:branched-chain amino acid transmembrane transporter activity"/>
    <property type="evidence" value="ECO:0007669"/>
    <property type="project" value="TreeGrafter"/>
</dbReference>
<dbReference type="AlphaFoldDB" id="A0A512DYE1"/>
<evidence type="ECO:0000256" key="3">
    <source>
        <dbReference type="ARBA" id="ARBA00022741"/>
    </source>
</evidence>
<dbReference type="InterPro" id="IPR027417">
    <property type="entry name" value="P-loop_NTPase"/>
</dbReference>
<evidence type="ECO:0000256" key="4">
    <source>
        <dbReference type="ARBA" id="ARBA00022840"/>
    </source>
</evidence>
<keyword evidence="4 7" id="KW-0067">ATP-binding</keyword>
<feature type="domain" description="ABC transporter" evidence="6">
    <location>
        <begin position="21"/>
        <end position="245"/>
    </location>
</feature>
<dbReference type="InterPro" id="IPR003439">
    <property type="entry name" value="ABC_transporter-like_ATP-bd"/>
</dbReference>